<dbReference type="PROSITE" id="PS50109">
    <property type="entry name" value="HIS_KIN"/>
    <property type="match status" value="1"/>
</dbReference>
<dbReference type="Proteomes" id="UP000249746">
    <property type="component" value="Unassembled WGS sequence"/>
</dbReference>
<dbReference type="Gene3D" id="1.10.287.130">
    <property type="match status" value="1"/>
</dbReference>
<evidence type="ECO:0000256" key="2">
    <source>
        <dbReference type="ARBA" id="ARBA00012438"/>
    </source>
</evidence>
<evidence type="ECO:0000313" key="7">
    <source>
        <dbReference type="Proteomes" id="UP000249746"/>
    </source>
</evidence>
<evidence type="ECO:0000256" key="1">
    <source>
        <dbReference type="ARBA" id="ARBA00000085"/>
    </source>
</evidence>
<name>A0A2W6MU09_9HELI</name>
<evidence type="ECO:0000256" key="4">
    <source>
        <dbReference type="SAM" id="Phobius"/>
    </source>
</evidence>
<keyword evidence="4" id="KW-0812">Transmembrane</keyword>
<evidence type="ECO:0000259" key="5">
    <source>
        <dbReference type="PROSITE" id="PS50109"/>
    </source>
</evidence>
<protein>
    <recommendedName>
        <fullName evidence="2">histidine kinase</fullName>
        <ecNumber evidence="2">2.7.13.3</ecNumber>
    </recommendedName>
</protein>
<proteinExistence type="predicted"/>
<dbReference type="PROSITE" id="PS51257">
    <property type="entry name" value="PROKAR_LIPOPROTEIN"/>
    <property type="match status" value="1"/>
</dbReference>
<evidence type="ECO:0000313" key="6">
    <source>
        <dbReference type="EMBL" id="PZT47937.1"/>
    </source>
</evidence>
<accession>A0A2W6MU09</accession>
<dbReference type="EC" id="2.7.13.3" evidence="2"/>
<reference evidence="6 7" key="1">
    <citation type="submission" date="2017-03" db="EMBL/GenBank/DDBJ databases">
        <title>Genomic and clinical evidence uncovers the enterohepatic species Helicobacter valdiviensis as a potential human intestinal pathogen.</title>
        <authorList>
            <person name="Fresia P."/>
            <person name="Jara R."/>
            <person name="Sierra R."/>
            <person name="Ferres I."/>
            <person name="Greif G."/>
            <person name="Iraola G."/>
            <person name="Collado L."/>
        </authorList>
    </citation>
    <scope>NUCLEOTIDE SEQUENCE [LARGE SCALE GENOMIC DNA]</scope>
    <source>
        <strain evidence="6 7">WBE14</strain>
    </source>
</reference>
<dbReference type="Gene3D" id="3.30.565.10">
    <property type="entry name" value="Histidine kinase-like ATPase, C-terminal domain"/>
    <property type="match status" value="1"/>
</dbReference>
<dbReference type="PRINTS" id="PR00344">
    <property type="entry name" value="BCTRLSENSOR"/>
</dbReference>
<comment type="caution">
    <text evidence="6">The sequence shown here is derived from an EMBL/GenBank/DDBJ whole genome shotgun (WGS) entry which is preliminary data.</text>
</comment>
<dbReference type="Pfam" id="PF00512">
    <property type="entry name" value="HisKA"/>
    <property type="match status" value="1"/>
</dbReference>
<dbReference type="SMART" id="SM00387">
    <property type="entry name" value="HATPase_c"/>
    <property type="match status" value="1"/>
</dbReference>
<dbReference type="PANTHER" id="PTHR43547">
    <property type="entry name" value="TWO-COMPONENT HISTIDINE KINASE"/>
    <property type="match status" value="1"/>
</dbReference>
<dbReference type="RefSeq" id="WP_111229977.1">
    <property type="nucleotide sequence ID" value="NZ_NBIU01000017.1"/>
</dbReference>
<dbReference type="SUPFAM" id="SSF47384">
    <property type="entry name" value="Homodimeric domain of signal transducing histidine kinase"/>
    <property type="match status" value="1"/>
</dbReference>
<dbReference type="InterPro" id="IPR003594">
    <property type="entry name" value="HATPase_dom"/>
</dbReference>
<feature type="transmembrane region" description="Helical" evidence="4">
    <location>
        <begin position="12"/>
        <end position="35"/>
    </location>
</feature>
<keyword evidence="6" id="KW-0418">Kinase</keyword>
<dbReference type="InterPro" id="IPR036890">
    <property type="entry name" value="HATPase_C_sf"/>
</dbReference>
<dbReference type="GO" id="GO:0000155">
    <property type="term" value="F:phosphorelay sensor kinase activity"/>
    <property type="evidence" value="ECO:0007669"/>
    <property type="project" value="InterPro"/>
</dbReference>
<dbReference type="InterPro" id="IPR036097">
    <property type="entry name" value="HisK_dim/P_sf"/>
</dbReference>
<dbReference type="CDD" id="cd00082">
    <property type="entry name" value="HisKA"/>
    <property type="match status" value="1"/>
</dbReference>
<evidence type="ECO:0000256" key="3">
    <source>
        <dbReference type="ARBA" id="ARBA00022553"/>
    </source>
</evidence>
<keyword evidence="3" id="KW-0597">Phosphoprotein</keyword>
<dbReference type="AlphaFoldDB" id="A0A2W6MU09"/>
<keyword evidence="4" id="KW-1133">Transmembrane helix</keyword>
<gene>
    <name evidence="6" type="ORF">B6S12_06370</name>
</gene>
<dbReference type="InterPro" id="IPR004358">
    <property type="entry name" value="Sig_transdc_His_kin-like_C"/>
</dbReference>
<dbReference type="SMART" id="SM00388">
    <property type="entry name" value="HisKA"/>
    <property type="match status" value="1"/>
</dbReference>
<dbReference type="PANTHER" id="PTHR43547:SF2">
    <property type="entry name" value="HYBRID SIGNAL TRANSDUCTION HISTIDINE KINASE C"/>
    <property type="match status" value="1"/>
</dbReference>
<dbReference type="InterPro" id="IPR003661">
    <property type="entry name" value="HisK_dim/P_dom"/>
</dbReference>
<dbReference type="InterPro" id="IPR005467">
    <property type="entry name" value="His_kinase_dom"/>
</dbReference>
<feature type="transmembrane region" description="Helical" evidence="4">
    <location>
        <begin position="188"/>
        <end position="207"/>
    </location>
</feature>
<feature type="domain" description="Histidine kinase" evidence="5">
    <location>
        <begin position="227"/>
        <end position="427"/>
    </location>
</feature>
<dbReference type="OrthoDB" id="9761634at2"/>
<keyword evidence="7" id="KW-1185">Reference proteome</keyword>
<keyword evidence="4" id="KW-0472">Membrane</keyword>
<comment type="catalytic activity">
    <reaction evidence="1">
        <text>ATP + protein L-histidine = ADP + protein N-phospho-L-histidine.</text>
        <dbReference type="EC" id="2.7.13.3"/>
    </reaction>
</comment>
<dbReference type="Pfam" id="PF02518">
    <property type="entry name" value="HATPase_c"/>
    <property type="match status" value="1"/>
</dbReference>
<sequence length="427" mass="49383">MLLRLTDGKKTILNILSLYLITSCVLLGIFFYSWYQKEKEVIIDDKILELRELSHSFITHLYDHLKEGEQDFLKLLEETSLELQIPFGIANARGNVLFSTLERFKKGDNIQEFISYQDIEKKHRAHNDKIIKVENDTFLLTQRAGGRFWRFVRTQLDEESGDFYKGGGYLIFKAGGIMDSLLALWIKMAFWFFCAVMGILAVAYFLVKLSLKPLSEKITSLNAFIKDSTHEINTPLSVILMSVERIKEEKLEPQDLQKFKRIKMAAKTLSQIYEDLVYYNFPHLMEGKNEKIDLKQLLSERVDYFMPFYQQKNIDFSANLQESSIVASRTKIARVVDNLLDNAFKYTNVGGKVHLNLTKNTLSVIDNGCGIKKEDQKRIFERYVRSNEEQGGFGIGLSIVKKICNAYKIEITCKSEVGKGSEFILKW</sequence>
<organism evidence="6 7">
    <name type="scientific">Helicobacter valdiviensis</name>
    <dbReference type="NCBI Taxonomy" id="1458358"/>
    <lineage>
        <taxon>Bacteria</taxon>
        <taxon>Pseudomonadati</taxon>
        <taxon>Campylobacterota</taxon>
        <taxon>Epsilonproteobacteria</taxon>
        <taxon>Campylobacterales</taxon>
        <taxon>Helicobacteraceae</taxon>
        <taxon>Helicobacter</taxon>
    </lineage>
</organism>
<keyword evidence="6" id="KW-0808">Transferase</keyword>
<dbReference type="SUPFAM" id="SSF55874">
    <property type="entry name" value="ATPase domain of HSP90 chaperone/DNA topoisomerase II/histidine kinase"/>
    <property type="match status" value="1"/>
</dbReference>
<dbReference type="CDD" id="cd00075">
    <property type="entry name" value="HATPase"/>
    <property type="match status" value="1"/>
</dbReference>
<dbReference type="EMBL" id="NBIU01000017">
    <property type="protein sequence ID" value="PZT47937.1"/>
    <property type="molecule type" value="Genomic_DNA"/>
</dbReference>